<dbReference type="EMBL" id="MN739688">
    <property type="protein sequence ID" value="QHT21272.1"/>
    <property type="molecule type" value="Genomic_DNA"/>
</dbReference>
<reference evidence="1" key="1">
    <citation type="journal article" date="2020" name="Nature">
        <title>Giant virus diversity and host interactions through global metagenomics.</title>
        <authorList>
            <person name="Schulz F."/>
            <person name="Roux S."/>
            <person name="Paez-Espino D."/>
            <person name="Jungbluth S."/>
            <person name="Walsh D.A."/>
            <person name="Denef V.J."/>
            <person name="McMahon K.D."/>
            <person name="Konstantinidis K.T."/>
            <person name="Eloe-Fadrosh E.A."/>
            <person name="Kyrpides N.C."/>
            <person name="Woyke T."/>
        </authorList>
    </citation>
    <scope>NUCLEOTIDE SEQUENCE</scope>
    <source>
        <strain evidence="1">GVMAG-M-3300023174-92</strain>
    </source>
</reference>
<sequence>MNLEDIKSVVEGFSKKHQIEVLKLIKTHSNVTINENKSGIYINLTFLPEETVSIIQKYIDYVRDQESLLKPVESQKQTFKETFFIEKEHKESAII</sequence>
<dbReference type="AlphaFoldDB" id="A0A6C0DXT4"/>
<name>A0A6C0DXT4_9ZZZZ</name>
<protein>
    <recommendedName>
        <fullName evidence="2">NET domain-containing protein</fullName>
    </recommendedName>
</protein>
<accession>A0A6C0DXT4</accession>
<organism evidence="1">
    <name type="scientific">viral metagenome</name>
    <dbReference type="NCBI Taxonomy" id="1070528"/>
    <lineage>
        <taxon>unclassified sequences</taxon>
        <taxon>metagenomes</taxon>
        <taxon>organismal metagenomes</taxon>
    </lineage>
</organism>
<proteinExistence type="predicted"/>
<evidence type="ECO:0008006" key="2">
    <source>
        <dbReference type="Google" id="ProtNLM"/>
    </source>
</evidence>
<evidence type="ECO:0000313" key="1">
    <source>
        <dbReference type="EMBL" id="QHT21272.1"/>
    </source>
</evidence>